<dbReference type="Gene3D" id="2.60.200.20">
    <property type="match status" value="1"/>
</dbReference>
<dbReference type="SMART" id="SM00240">
    <property type="entry name" value="FHA"/>
    <property type="match status" value="1"/>
</dbReference>
<evidence type="ECO:0000259" key="3">
    <source>
        <dbReference type="PROSITE" id="PS50006"/>
    </source>
</evidence>
<dbReference type="InterPro" id="IPR022128">
    <property type="entry name" value="FhaA_N"/>
</dbReference>
<evidence type="ECO:0000256" key="2">
    <source>
        <dbReference type="SAM" id="MobiDB-lite"/>
    </source>
</evidence>
<dbReference type="InterPro" id="IPR008984">
    <property type="entry name" value="SMAD_FHA_dom_sf"/>
</dbReference>
<feature type="compositionally biased region" description="Basic and acidic residues" evidence="2">
    <location>
        <begin position="184"/>
        <end position="193"/>
    </location>
</feature>
<evidence type="ECO:0000256" key="1">
    <source>
        <dbReference type="ARBA" id="ARBA00022553"/>
    </source>
</evidence>
<dbReference type="InterPro" id="IPR050923">
    <property type="entry name" value="Cell_Proc_Reg/RNA_Proc"/>
</dbReference>
<keyword evidence="5" id="KW-1185">Reference proteome</keyword>
<protein>
    <submittedName>
        <fullName evidence="4">FOG: FHA domain</fullName>
    </submittedName>
</protein>
<dbReference type="InterPro" id="IPR042287">
    <property type="entry name" value="FhaA_N_sf"/>
</dbReference>
<feature type="compositionally biased region" description="Gly residues" evidence="2">
    <location>
        <begin position="285"/>
        <end position="303"/>
    </location>
</feature>
<dbReference type="CDD" id="cd22668">
    <property type="entry name" value="FHA_FhaA-like"/>
    <property type="match status" value="1"/>
</dbReference>
<feature type="compositionally biased region" description="Basic and acidic residues" evidence="2">
    <location>
        <begin position="327"/>
        <end position="337"/>
    </location>
</feature>
<proteinExistence type="predicted"/>
<name>A0ABT1HD06_9NOCA</name>
<dbReference type="SUPFAM" id="SSF49879">
    <property type="entry name" value="SMAD/FHA domain"/>
    <property type="match status" value="1"/>
</dbReference>
<evidence type="ECO:0000313" key="5">
    <source>
        <dbReference type="Proteomes" id="UP001206895"/>
    </source>
</evidence>
<sequence length="487" mass="52025">MGILQRIERKLEGAVDDGFARVFGGKVAPQEVEGALQREAEDSIEDLGDGGKLVPNSYTVVVSSTDHEQMAAEYELNRKTFSKHLEHFIRDNGWQTYGDVIVEFEHSPTLHTGQFRARGAVDPDVRPQPVGSRVSAPPPAAARPRPHPTAHGSHPNSEAGALPMTQNSGPDQRRGYEPAGGYDQGERGYDQGDRGYGQGAYPPESDRGYGAPAEGGYVNGAGYEQGGYEQGGYRGGADAGGYAAPDADPNYADRGYRDAGYQQGGGYDRNAGYEQQPGYDQGAYRTGGGYQQGGYGQAGGYDQGGYDQNYDRGYQQGDAAPNYADPGYRDEAYREGGYDQGGYAPRGGYQQGYADPQHDQAGYAGGGYDQGGYQGGGYDQGYGAATAAPAYAPTAITLVLEDGSNRTFALRDGSNVIGRGQDAQFRLPDTGVSRRHVEIRWDGHVALLHDLNSTNGTTVNDVAVSSWELADGDRIRVGHSDITVRFG</sequence>
<dbReference type="Gene3D" id="3.30.2320.60">
    <property type="entry name" value="FhaA, phosphopeptide-binding domain (DUF3662)"/>
    <property type="match status" value="1"/>
</dbReference>
<dbReference type="PROSITE" id="PS50006">
    <property type="entry name" value="FHA_DOMAIN"/>
    <property type="match status" value="1"/>
</dbReference>
<dbReference type="Pfam" id="PF00498">
    <property type="entry name" value="FHA"/>
    <property type="match status" value="1"/>
</dbReference>
<comment type="caution">
    <text evidence="4">The sequence shown here is derived from an EMBL/GenBank/DDBJ whole genome shotgun (WGS) entry which is preliminary data.</text>
</comment>
<dbReference type="RefSeq" id="WP_253661155.1">
    <property type="nucleotide sequence ID" value="NZ_BAAAJQ010000001.1"/>
</dbReference>
<keyword evidence="1" id="KW-0597">Phosphoprotein</keyword>
<organism evidence="4 5">
    <name type="scientific">Williamsia maris</name>
    <dbReference type="NCBI Taxonomy" id="72806"/>
    <lineage>
        <taxon>Bacteria</taxon>
        <taxon>Bacillati</taxon>
        <taxon>Actinomycetota</taxon>
        <taxon>Actinomycetes</taxon>
        <taxon>Mycobacteriales</taxon>
        <taxon>Nocardiaceae</taxon>
        <taxon>Williamsia</taxon>
    </lineage>
</organism>
<dbReference type="EMBL" id="JAMTCJ010000002">
    <property type="protein sequence ID" value="MCP2176140.1"/>
    <property type="molecule type" value="Genomic_DNA"/>
</dbReference>
<dbReference type="InterPro" id="IPR000253">
    <property type="entry name" value="FHA_dom"/>
</dbReference>
<dbReference type="Proteomes" id="UP001206895">
    <property type="component" value="Unassembled WGS sequence"/>
</dbReference>
<accession>A0ABT1HD06</accession>
<dbReference type="PANTHER" id="PTHR23308">
    <property type="entry name" value="NUCLEAR INHIBITOR OF PROTEIN PHOSPHATASE-1"/>
    <property type="match status" value="1"/>
</dbReference>
<feature type="compositionally biased region" description="Low complexity" evidence="2">
    <location>
        <begin position="244"/>
        <end position="253"/>
    </location>
</feature>
<dbReference type="Pfam" id="PF12401">
    <property type="entry name" value="FhaA_N"/>
    <property type="match status" value="1"/>
</dbReference>
<feature type="region of interest" description="Disordered" evidence="2">
    <location>
        <begin position="113"/>
        <end position="213"/>
    </location>
</feature>
<feature type="region of interest" description="Disordered" evidence="2">
    <location>
        <begin position="244"/>
        <end position="366"/>
    </location>
</feature>
<reference evidence="4 5" key="1">
    <citation type="submission" date="2022-06" db="EMBL/GenBank/DDBJ databases">
        <title>Genomic Encyclopedia of Archaeal and Bacterial Type Strains, Phase II (KMG-II): from individual species to whole genera.</title>
        <authorList>
            <person name="Goeker M."/>
        </authorList>
    </citation>
    <scope>NUCLEOTIDE SEQUENCE [LARGE SCALE GENOMIC DNA]</scope>
    <source>
        <strain evidence="4 5">DSM 44693</strain>
    </source>
</reference>
<feature type="compositionally biased region" description="Low complexity" evidence="2">
    <location>
        <begin position="304"/>
        <end position="318"/>
    </location>
</feature>
<gene>
    <name evidence="4" type="ORF">LX13_001959</name>
</gene>
<feature type="domain" description="FHA" evidence="3">
    <location>
        <begin position="415"/>
        <end position="464"/>
    </location>
</feature>
<evidence type="ECO:0000313" key="4">
    <source>
        <dbReference type="EMBL" id="MCP2176140.1"/>
    </source>
</evidence>